<gene>
    <name evidence="1" type="ORF">PVAND_003894</name>
</gene>
<evidence type="ECO:0000313" key="1">
    <source>
        <dbReference type="EMBL" id="KAG5673888.1"/>
    </source>
</evidence>
<name>A0A9J6BW04_POLVA</name>
<reference evidence="1" key="1">
    <citation type="submission" date="2021-03" db="EMBL/GenBank/DDBJ databases">
        <title>Chromosome level genome of the anhydrobiotic midge Polypedilum vanderplanki.</title>
        <authorList>
            <person name="Yoshida Y."/>
            <person name="Kikawada T."/>
            <person name="Gusev O."/>
        </authorList>
    </citation>
    <scope>NUCLEOTIDE SEQUENCE</scope>
    <source>
        <strain evidence="1">NIAS01</strain>
        <tissue evidence="1">Whole body or cell culture</tissue>
    </source>
</reference>
<keyword evidence="2" id="KW-1185">Reference proteome</keyword>
<dbReference type="OrthoDB" id="406800at2759"/>
<organism evidence="1 2">
    <name type="scientific">Polypedilum vanderplanki</name>
    <name type="common">Sleeping chironomid midge</name>
    <dbReference type="NCBI Taxonomy" id="319348"/>
    <lineage>
        <taxon>Eukaryota</taxon>
        <taxon>Metazoa</taxon>
        <taxon>Ecdysozoa</taxon>
        <taxon>Arthropoda</taxon>
        <taxon>Hexapoda</taxon>
        <taxon>Insecta</taxon>
        <taxon>Pterygota</taxon>
        <taxon>Neoptera</taxon>
        <taxon>Endopterygota</taxon>
        <taxon>Diptera</taxon>
        <taxon>Nematocera</taxon>
        <taxon>Chironomoidea</taxon>
        <taxon>Chironomidae</taxon>
        <taxon>Chironominae</taxon>
        <taxon>Polypedilum</taxon>
        <taxon>Polypedilum</taxon>
    </lineage>
</organism>
<comment type="caution">
    <text evidence="1">The sequence shown here is derived from an EMBL/GenBank/DDBJ whole genome shotgun (WGS) entry which is preliminary data.</text>
</comment>
<protein>
    <submittedName>
        <fullName evidence="1">Uncharacterized protein</fullName>
    </submittedName>
</protein>
<proteinExistence type="predicted"/>
<accession>A0A9J6BW04</accession>
<dbReference type="Proteomes" id="UP001107558">
    <property type="component" value="Chromosome 3"/>
</dbReference>
<dbReference type="AlphaFoldDB" id="A0A9J6BW04"/>
<evidence type="ECO:0000313" key="2">
    <source>
        <dbReference type="Proteomes" id="UP001107558"/>
    </source>
</evidence>
<dbReference type="EMBL" id="JADBJN010000003">
    <property type="protein sequence ID" value="KAG5673888.1"/>
    <property type="molecule type" value="Genomic_DNA"/>
</dbReference>
<sequence>MGCDYGFVIDSKTQCPTCQCRDPCDGIQCEENQECRTVEVSCEDSYCPPVPSCFPKKQGQCPFLVPPAGEDTEDACAYECRSDTHCAGSKNAVQMVVVQSVLNHVKISLSTFAINSDSPSNRNVNSS</sequence>